<dbReference type="PROSITE" id="PS01042">
    <property type="entry name" value="HOMOSER_DHGENASE"/>
    <property type="match status" value="1"/>
</dbReference>
<evidence type="ECO:0000256" key="12">
    <source>
        <dbReference type="ARBA" id="ARBA00023027"/>
    </source>
</evidence>
<feature type="binding site" evidence="16">
    <location>
        <position position="107"/>
    </location>
    <ligand>
        <name>NADPH</name>
        <dbReference type="ChEBI" id="CHEBI:57783"/>
    </ligand>
</feature>
<dbReference type="AlphaFoldDB" id="A0A4Z0F7X0"/>
<dbReference type="PIRSF" id="PIRSF000098">
    <property type="entry name" value="Homoser_dehydrog"/>
    <property type="match status" value="1"/>
</dbReference>
<evidence type="ECO:0000256" key="9">
    <source>
        <dbReference type="ARBA" id="ARBA00022723"/>
    </source>
</evidence>
<keyword evidence="9" id="KW-0479">Metal-binding</keyword>
<evidence type="ECO:0000313" key="19">
    <source>
        <dbReference type="EMBL" id="TFZ81806.1"/>
    </source>
</evidence>
<dbReference type="PANTHER" id="PTHR43331">
    <property type="entry name" value="HOMOSERINE DEHYDROGENASE"/>
    <property type="match status" value="1"/>
</dbReference>
<dbReference type="FunFam" id="3.40.50.720:FF:000062">
    <property type="entry name" value="Homoserine dehydrogenase"/>
    <property type="match status" value="1"/>
</dbReference>
<comment type="similarity">
    <text evidence="4 17">Belongs to the homoserine dehydrogenase family.</text>
</comment>
<keyword evidence="13" id="KW-0486">Methionine biosynthesis</keyword>
<dbReference type="PANTHER" id="PTHR43331:SF1">
    <property type="entry name" value="HOMOSERINE DEHYDROGENASE"/>
    <property type="match status" value="1"/>
</dbReference>
<dbReference type="SUPFAM" id="SSF55347">
    <property type="entry name" value="Glyceraldehyde-3-phosphate dehydrogenase-like, C-terminal domain"/>
    <property type="match status" value="1"/>
</dbReference>
<evidence type="ECO:0000256" key="14">
    <source>
        <dbReference type="ARBA" id="ARBA00049031"/>
    </source>
</evidence>
<organism evidence="19 20">
    <name type="scientific">Candidatus Macondimonas diazotrophica</name>
    <dbReference type="NCBI Taxonomy" id="2305248"/>
    <lineage>
        <taxon>Bacteria</taxon>
        <taxon>Pseudomonadati</taxon>
        <taxon>Pseudomonadota</taxon>
        <taxon>Gammaproteobacteria</taxon>
        <taxon>Chromatiales</taxon>
        <taxon>Ectothiorhodospiraceae</taxon>
        <taxon>Candidatus Macondimonas</taxon>
    </lineage>
</organism>
<dbReference type="RefSeq" id="WP_135282444.1">
    <property type="nucleotide sequence ID" value="NZ_SRIO01000015.1"/>
</dbReference>
<dbReference type="FunFam" id="3.30.70.260:FF:000030">
    <property type="entry name" value="Homoserine dehydrogenase"/>
    <property type="match status" value="1"/>
</dbReference>
<dbReference type="OrthoDB" id="9808167at2"/>
<dbReference type="UniPathway" id="UPA00050">
    <property type="reaction ID" value="UER00063"/>
</dbReference>
<dbReference type="NCBIfam" id="NF004976">
    <property type="entry name" value="PRK06349.1"/>
    <property type="match status" value="1"/>
</dbReference>
<evidence type="ECO:0000256" key="17">
    <source>
        <dbReference type="RuleBase" id="RU004171"/>
    </source>
</evidence>
<comment type="pathway">
    <text evidence="3">Amino-acid biosynthesis; L-methionine biosynthesis via de novo pathway; L-homoserine from L-aspartate: step 3/3.</text>
</comment>
<evidence type="ECO:0000256" key="11">
    <source>
        <dbReference type="ARBA" id="ARBA00023002"/>
    </source>
</evidence>
<comment type="caution">
    <text evidence="19">The sequence shown here is derived from an EMBL/GenBank/DDBJ whole genome shotgun (WGS) entry which is preliminary data.</text>
</comment>
<keyword evidence="10 16" id="KW-0521">NADP</keyword>
<evidence type="ECO:0000259" key="18">
    <source>
        <dbReference type="PROSITE" id="PS51671"/>
    </source>
</evidence>
<dbReference type="Gene3D" id="3.30.360.10">
    <property type="entry name" value="Dihydrodipicolinate Reductase, domain 2"/>
    <property type="match status" value="1"/>
</dbReference>
<dbReference type="GO" id="GO:0004412">
    <property type="term" value="F:homoserine dehydrogenase activity"/>
    <property type="evidence" value="ECO:0007669"/>
    <property type="project" value="UniProtKB-EC"/>
</dbReference>
<dbReference type="PROSITE" id="PS51671">
    <property type="entry name" value="ACT"/>
    <property type="match status" value="1"/>
</dbReference>
<evidence type="ECO:0000313" key="20">
    <source>
        <dbReference type="Proteomes" id="UP000297890"/>
    </source>
</evidence>
<keyword evidence="12" id="KW-0520">NAD</keyword>
<evidence type="ECO:0000256" key="7">
    <source>
        <dbReference type="ARBA" id="ARBA00022605"/>
    </source>
</evidence>
<dbReference type="Pfam" id="PF01842">
    <property type="entry name" value="ACT"/>
    <property type="match status" value="1"/>
</dbReference>
<dbReference type="CDD" id="cd04881">
    <property type="entry name" value="ACT_HSDH-Hom"/>
    <property type="match status" value="1"/>
</dbReference>
<dbReference type="Pfam" id="PF03447">
    <property type="entry name" value="NAD_binding_3"/>
    <property type="match status" value="1"/>
</dbReference>
<proteinExistence type="inferred from homology"/>
<accession>A0A4Z0F7X0</accession>
<keyword evidence="8" id="KW-0791">Threonine biosynthesis</keyword>
<evidence type="ECO:0000256" key="10">
    <source>
        <dbReference type="ARBA" id="ARBA00022857"/>
    </source>
</evidence>
<evidence type="ECO:0000256" key="16">
    <source>
        <dbReference type="PIRSR" id="PIRSR000098-2"/>
    </source>
</evidence>
<comment type="pathway">
    <text evidence="2">Amino-acid biosynthesis; L-threonine biosynthesis; L-threonine from L-aspartate: step 3/5.</text>
</comment>
<feature type="domain" description="ACT" evidence="18">
    <location>
        <begin position="357"/>
        <end position="433"/>
    </location>
</feature>
<evidence type="ECO:0000256" key="15">
    <source>
        <dbReference type="PIRSR" id="PIRSR000098-1"/>
    </source>
</evidence>
<dbReference type="InterPro" id="IPR016204">
    <property type="entry name" value="HDH"/>
</dbReference>
<dbReference type="InterPro" id="IPR019811">
    <property type="entry name" value="HDH_CS"/>
</dbReference>
<feature type="binding site" evidence="16">
    <location>
        <begin position="11"/>
        <end position="18"/>
    </location>
    <ligand>
        <name>NADP(+)</name>
        <dbReference type="ChEBI" id="CHEBI:58349"/>
    </ligand>
</feature>
<gene>
    <name evidence="19" type="ORF">E4680_10890</name>
</gene>
<dbReference type="Proteomes" id="UP000297890">
    <property type="component" value="Unassembled WGS sequence"/>
</dbReference>
<feature type="active site" description="Proton donor" evidence="15">
    <location>
        <position position="207"/>
    </location>
</feature>
<evidence type="ECO:0000256" key="3">
    <source>
        <dbReference type="ARBA" id="ARBA00005062"/>
    </source>
</evidence>
<dbReference type="UniPathway" id="UPA00051">
    <property type="reaction ID" value="UER00465"/>
</dbReference>
<dbReference type="GO" id="GO:0009086">
    <property type="term" value="P:methionine biosynthetic process"/>
    <property type="evidence" value="ECO:0007669"/>
    <property type="project" value="UniProtKB-KW"/>
</dbReference>
<dbReference type="SUPFAM" id="SSF51735">
    <property type="entry name" value="NAD(P)-binding Rossmann-fold domains"/>
    <property type="match status" value="1"/>
</dbReference>
<dbReference type="GO" id="GO:0050661">
    <property type="term" value="F:NADP binding"/>
    <property type="evidence" value="ECO:0007669"/>
    <property type="project" value="InterPro"/>
</dbReference>
<evidence type="ECO:0000256" key="5">
    <source>
        <dbReference type="ARBA" id="ARBA00013213"/>
    </source>
</evidence>
<comment type="cofactor">
    <cofactor evidence="1">
        <name>a metal cation</name>
        <dbReference type="ChEBI" id="CHEBI:25213"/>
    </cofactor>
</comment>
<evidence type="ECO:0000256" key="4">
    <source>
        <dbReference type="ARBA" id="ARBA00006753"/>
    </source>
</evidence>
<dbReference type="Gene3D" id="3.30.70.260">
    <property type="match status" value="1"/>
</dbReference>
<dbReference type="Gene3D" id="3.40.50.720">
    <property type="entry name" value="NAD(P)-binding Rossmann-like Domain"/>
    <property type="match status" value="1"/>
</dbReference>
<dbReference type="InterPro" id="IPR005106">
    <property type="entry name" value="Asp/hSer_DH_NAD-bd"/>
</dbReference>
<dbReference type="InterPro" id="IPR002912">
    <property type="entry name" value="ACT_dom"/>
</dbReference>
<protein>
    <recommendedName>
        <fullName evidence="6">Homoserine dehydrogenase</fullName>
        <ecNumber evidence="5">1.1.1.3</ecNumber>
    </recommendedName>
</protein>
<comment type="catalytic activity">
    <reaction evidence="14">
        <text>L-homoserine + NAD(+) = L-aspartate 4-semialdehyde + NADH + H(+)</text>
        <dbReference type="Rhea" id="RHEA:15757"/>
        <dbReference type="ChEBI" id="CHEBI:15378"/>
        <dbReference type="ChEBI" id="CHEBI:57476"/>
        <dbReference type="ChEBI" id="CHEBI:57540"/>
        <dbReference type="ChEBI" id="CHEBI:57945"/>
        <dbReference type="ChEBI" id="CHEBI:537519"/>
        <dbReference type="EC" id="1.1.1.3"/>
    </reaction>
    <physiologicalReaction direction="right-to-left" evidence="14">
        <dbReference type="Rhea" id="RHEA:15759"/>
    </physiologicalReaction>
</comment>
<keyword evidence="11" id="KW-0560">Oxidoreductase</keyword>
<evidence type="ECO:0000256" key="2">
    <source>
        <dbReference type="ARBA" id="ARBA00005056"/>
    </source>
</evidence>
<keyword evidence="20" id="KW-1185">Reference proteome</keyword>
<dbReference type="InterPro" id="IPR036291">
    <property type="entry name" value="NAD(P)-bd_dom_sf"/>
</dbReference>
<dbReference type="GO" id="GO:0009088">
    <property type="term" value="P:threonine biosynthetic process"/>
    <property type="evidence" value="ECO:0007669"/>
    <property type="project" value="UniProtKB-UniPathway"/>
</dbReference>
<evidence type="ECO:0000256" key="6">
    <source>
        <dbReference type="ARBA" id="ARBA00013376"/>
    </source>
</evidence>
<evidence type="ECO:0000256" key="1">
    <source>
        <dbReference type="ARBA" id="ARBA00001920"/>
    </source>
</evidence>
<dbReference type="EC" id="1.1.1.3" evidence="5"/>
<dbReference type="EMBL" id="SRIO01000015">
    <property type="protein sequence ID" value="TFZ81806.1"/>
    <property type="molecule type" value="Genomic_DNA"/>
</dbReference>
<dbReference type="InterPro" id="IPR001342">
    <property type="entry name" value="HDH_cat"/>
</dbReference>
<dbReference type="SUPFAM" id="SSF55021">
    <property type="entry name" value="ACT-like"/>
    <property type="match status" value="1"/>
</dbReference>
<dbReference type="Pfam" id="PF00742">
    <property type="entry name" value="Homoserine_dh"/>
    <property type="match status" value="1"/>
</dbReference>
<keyword evidence="7" id="KW-0028">Amino-acid biosynthesis</keyword>
<sequence>MDSETVNIALLGLGTVGGGTLQILQRHADAIERRTGRRVKVRRALVRDPSKPRPPEAADIAVTTDINEILDDPSISIVAELVGGCDPTRDWIMRAITSGKHVITANKALIAQHGNELFAAADKHGVIVAFEAAVGGGIPIIKTIREALAGNDIQSVAGIVNGTTNYILTQMRDCGLDFSEALAQAQELGYAEADPTFDIGGIDAAHKLTILAAIAFGTPLNFANVAIEGIDTISAEDIDYAETLGYSIKHLAIARRDAEAVELRVHPTLIPQRHLLARVDGVMNAVLIEGDAVGETLFYGAGAGALPTASAVVADLVDILRLLSAEPDHRVPYLGVRPGAIADLPLRPLASIHSAYYLRLAVEDHPGVVADITRILADHAISIEAMLQRPDPAHLDTMPIILLTHRVWEHAMDQALEAISRLSSVRGAITRIRVQTDAA</sequence>
<evidence type="ECO:0000256" key="13">
    <source>
        <dbReference type="ARBA" id="ARBA00023167"/>
    </source>
</evidence>
<evidence type="ECO:0000256" key="8">
    <source>
        <dbReference type="ARBA" id="ARBA00022697"/>
    </source>
</evidence>
<reference evidence="19 20" key="1">
    <citation type="journal article" date="2019" name="ISME J.">
        <title>Candidatus Macondimonas diazotrophica, a novel gammaproteobacterial genus dominating crude-oil-contaminated coastal sediments.</title>
        <authorList>
            <person name="Karthikeyan S."/>
            <person name="Konstantinidis K."/>
        </authorList>
    </citation>
    <scope>NUCLEOTIDE SEQUENCE [LARGE SCALE GENOMIC DNA]</scope>
    <source>
        <strain evidence="19 20">KTK01</strain>
    </source>
</reference>
<dbReference type="FunFam" id="3.30.360.10:FF:000005">
    <property type="entry name" value="Homoserine dehydrogenase"/>
    <property type="match status" value="1"/>
</dbReference>
<dbReference type="InterPro" id="IPR045865">
    <property type="entry name" value="ACT-like_dom_sf"/>
</dbReference>
<feature type="binding site" evidence="16">
    <location>
        <position position="192"/>
    </location>
    <ligand>
        <name>L-homoserine</name>
        <dbReference type="ChEBI" id="CHEBI:57476"/>
    </ligand>
</feature>
<dbReference type="GO" id="GO:0046872">
    <property type="term" value="F:metal ion binding"/>
    <property type="evidence" value="ECO:0007669"/>
    <property type="project" value="UniProtKB-KW"/>
</dbReference>
<name>A0A4Z0F7X0_9GAMM</name>